<sequence length="197" mass="22779">MTSRAAYQNQVIRELMALMDGHRHPHRARQSHHVRKPSASVVQRPVRYERGFPRTSTDSAKLQFLVFLAAKMENSLDIILQQGRARDFDAANDRVAYDVISWVYFHERIVHILKPILCFPTHSNYLATDRNEKVKNISAVKRMMLVNLGTMLELGKDLSLALDNKMIREAISWIFFHNRCIEGLNVCLNWANTGAQY</sequence>
<proteinExistence type="predicted"/>
<accession>A0AA40BP32</accession>
<dbReference type="Proteomes" id="UP001172155">
    <property type="component" value="Unassembled WGS sequence"/>
</dbReference>
<keyword evidence="2" id="KW-1185">Reference proteome</keyword>
<name>A0AA40BP32_9PEZI</name>
<reference evidence="1" key="1">
    <citation type="submission" date="2023-06" db="EMBL/GenBank/DDBJ databases">
        <title>Genome-scale phylogeny and comparative genomics of the fungal order Sordariales.</title>
        <authorList>
            <consortium name="Lawrence Berkeley National Laboratory"/>
            <person name="Hensen N."/>
            <person name="Bonometti L."/>
            <person name="Westerberg I."/>
            <person name="Brannstrom I.O."/>
            <person name="Guillou S."/>
            <person name="Cros-Aarteil S."/>
            <person name="Calhoun S."/>
            <person name="Haridas S."/>
            <person name="Kuo A."/>
            <person name="Mondo S."/>
            <person name="Pangilinan J."/>
            <person name="Riley R."/>
            <person name="LaButti K."/>
            <person name="Andreopoulos B."/>
            <person name="Lipzen A."/>
            <person name="Chen C."/>
            <person name="Yanf M."/>
            <person name="Daum C."/>
            <person name="Ng V."/>
            <person name="Clum A."/>
            <person name="Steindorff A."/>
            <person name="Ohm R."/>
            <person name="Martin F."/>
            <person name="Silar P."/>
            <person name="Natvig D."/>
            <person name="Lalanne C."/>
            <person name="Gautier V."/>
            <person name="Ament-velasquez S.L."/>
            <person name="Kruys A."/>
            <person name="Hutchinson M.I."/>
            <person name="Powell A.J."/>
            <person name="Barry K."/>
            <person name="Miller A.N."/>
            <person name="Grigoriev I.V."/>
            <person name="Debuchy R."/>
            <person name="Gladieux P."/>
            <person name="Thoren M.H."/>
            <person name="Johannesson H."/>
        </authorList>
    </citation>
    <scope>NUCLEOTIDE SEQUENCE</scope>
    <source>
        <strain evidence="1">SMH3187-1</strain>
    </source>
</reference>
<comment type="caution">
    <text evidence="1">The sequence shown here is derived from an EMBL/GenBank/DDBJ whole genome shotgun (WGS) entry which is preliminary data.</text>
</comment>
<gene>
    <name evidence="1" type="ORF">B0T18DRAFT_394185</name>
</gene>
<dbReference type="AlphaFoldDB" id="A0AA40BP32"/>
<protein>
    <submittedName>
        <fullName evidence="1">Uncharacterized protein</fullName>
    </submittedName>
</protein>
<organism evidence="1 2">
    <name type="scientific">Schizothecium vesticola</name>
    <dbReference type="NCBI Taxonomy" id="314040"/>
    <lineage>
        <taxon>Eukaryota</taxon>
        <taxon>Fungi</taxon>
        <taxon>Dikarya</taxon>
        <taxon>Ascomycota</taxon>
        <taxon>Pezizomycotina</taxon>
        <taxon>Sordariomycetes</taxon>
        <taxon>Sordariomycetidae</taxon>
        <taxon>Sordariales</taxon>
        <taxon>Schizotheciaceae</taxon>
        <taxon>Schizothecium</taxon>
    </lineage>
</organism>
<evidence type="ECO:0000313" key="1">
    <source>
        <dbReference type="EMBL" id="KAK0737760.1"/>
    </source>
</evidence>
<evidence type="ECO:0000313" key="2">
    <source>
        <dbReference type="Proteomes" id="UP001172155"/>
    </source>
</evidence>
<dbReference type="EMBL" id="JAUKUD010000007">
    <property type="protein sequence ID" value="KAK0737760.1"/>
    <property type="molecule type" value="Genomic_DNA"/>
</dbReference>